<organism evidence="1 2">
    <name type="scientific">Escherichia coli</name>
    <dbReference type="NCBI Taxonomy" id="562"/>
    <lineage>
        <taxon>Bacteria</taxon>
        <taxon>Pseudomonadati</taxon>
        <taxon>Pseudomonadota</taxon>
        <taxon>Gammaproteobacteria</taxon>
        <taxon>Enterobacterales</taxon>
        <taxon>Enterobacteriaceae</taxon>
        <taxon>Escherichia</taxon>
    </lineage>
</organism>
<protein>
    <submittedName>
        <fullName evidence="1">Uncharacterized protein</fullName>
    </submittedName>
</protein>
<accession>A0A376RMB1</accession>
<dbReference type="AlphaFoldDB" id="A0A376RMB1"/>
<sequence length="91" mass="10371">MAGFDVYSSEYYGVLPRSFWLLYVEKNLSGNAEMTRAPLNRVVVDDEIRYRDQLTVSAVPTFYPEFTAIPGCHSLAQARKYPDLPLVLLSH</sequence>
<dbReference type="EMBL" id="UGCD01000002">
    <property type="protein sequence ID" value="STI18517.1"/>
    <property type="molecule type" value="Genomic_DNA"/>
</dbReference>
<reference evidence="1 2" key="1">
    <citation type="submission" date="2018-06" db="EMBL/GenBank/DDBJ databases">
        <authorList>
            <consortium name="Pathogen Informatics"/>
            <person name="Doyle S."/>
        </authorList>
    </citation>
    <scope>NUCLEOTIDE SEQUENCE [LARGE SCALE GENOMIC DNA]</scope>
    <source>
        <strain evidence="1 2">NCTC10865</strain>
    </source>
</reference>
<evidence type="ECO:0000313" key="1">
    <source>
        <dbReference type="EMBL" id="STI18517.1"/>
    </source>
</evidence>
<proteinExistence type="predicted"/>
<gene>
    <name evidence="1" type="ORF">NCTC10865_03854</name>
</gene>
<name>A0A376RMB1_ECOLX</name>
<dbReference type="Proteomes" id="UP000254159">
    <property type="component" value="Unassembled WGS sequence"/>
</dbReference>
<evidence type="ECO:0000313" key="2">
    <source>
        <dbReference type="Proteomes" id="UP000254159"/>
    </source>
</evidence>